<dbReference type="InterPro" id="IPR018634">
    <property type="entry name" value="ChrB_C"/>
</dbReference>
<dbReference type="SUPFAM" id="SSF52821">
    <property type="entry name" value="Rhodanese/Cell cycle control phosphatase"/>
    <property type="match status" value="1"/>
</dbReference>
<dbReference type="PROSITE" id="PS50206">
    <property type="entry name" value="RHODANESE_3"/>
    <property type="match status" value="1"/>
</dbReference>
<keyword evidence="3" id="KW-1185">Reference proteome</keyword>
<organism evidence="2 3">
    <name type="scientific">Litoreibacter ascidiaceicola</name>
    <dbReference type="NCBI Taxonomy" id="1486859"/>
    <lineage>
        <taxon>Bacteria</taxon>
        <taxon>Pseudomonadati</taxon>
        <taxon>Pseudomonadota</taxon>
        <taxon>Alphaproteobacteria</taxon>
        <taxon>Rhodobacterales</taxon>
        <taxon>Roseobacteraceae</taxon>
        <taxon>Litoreibacter</taxon>
    </lineage>
</organism>
<dbReference type="AlphaFoldDB" id="A0A1M4SNF5"/>
<dbReference type="Proteomes" id="UP000184144">
    <property type="component" value="Unassembled WGS sequence"/>
</dbReference>
<dbReference type="STRING" id="1486859.SAMN05444273_101136"/>
<reference evidence="3" key="1">
    <citation type="submission" date="2016-11" db="EMBL/GenBank/DDBJ databases">
        <authorList>
            <person name="Varghese N."/>
            <person name="Submissions S."/>
        </authorList>
    </citation>
    <scope>NUCLEOTIDE SEQUENCE [LARGE SCALE GENOMIC DNA]</scope>
    <source>
        <strain evidence="3">DSM 100566</strain>
    </source>
</reference>
<feature type="domain" description="Rhodanese" evidence="1">
    <location>
        <begin position="66"/>
        <end position="130"/>
    </location>
</feature>
<name>A0A1M4SNF5_9RHOB</name>
<dbReference type="InterPro" id="IPR036873">
    <property type="entry name" value="Rhodanese-like_dom_sf"/>
</dbReference>
<proteinExistence type="predicted"/>
<dbReference type="Pfam" id="PF09828">
    <property type="entry name" value="ChrB_C"/>
    <property type="match status" value="1"/>
</dbReference>
<dbReference type="InterPro" id="IPR001763">
    <property type="entry name" value="Rhodanese-like_dom"/>
</dbReference>
<protein>
    <recommendedName>
        <fullName evidence="1">Rhodanese domain-containing protein</fullName>
    </recommendedName>
</protein>
<sequence length="287" mass="31583">MGTPRHPVRRQPKVRTLRHKTTGCFTMTGFTEISPTALMRLIGTPDAPTILDVCIDDYFAEDPRLIPTARRFPHSRIGDYEDEGPVVVVCQKGRKLSHGAAALLRAKGIAAESLEGGNYAWRDAGLPLIPAAVIPAPLWVTRHRPKIDRIACPWLIRRFVDPSAQFLFVPPAEVLAVAEKFDATPFDIEGVAFSHEGERCSFDTMLTTFKLDTPALQTMATVIRAADTNRHDLAPEAAGLLALSVGLSRQFKDDTAQLEAGMTLYDALYRWARDGQGEGHDWPGVGK</sequence>
<dbReference type="EMBL" id="FQUV01000001">
    <property type="protein sequence ID" value="SHE33735.1"/>
    <property type="molecule type" value="Genomic_DNA"/>
</dbReference>
<evidence type="ECO:0000313" key="3">
    <source>
        <dbReference type="Proteomes" id="UP000184144"/>
    </source>
</evidence>
<evidence type="ECO:0000259" key="1">
    <source>
        <dbReference type="PROSITE" id="PS50206"/>
    </source>
</evidence>
<evidence type="ECO:0000313" key="2">
    <source>
        <dbReference type="EMBL" id="SHE33735.1"/>
    </source>
</evidence>
<accession>A0A1M4SNF5</accession>
<dbReference type="Gene3D" id="3.40.250.10">
    <property type="entry name" value="Rhodanese-like domain"/>
    <property type="match status" value="1"/>
</dbReference>
<gene>
    <name evidence="2" type="ORF">SAMN05444273_101136</name>
</gene>